<feature type="region of interest" description="Disordered" evidence="3">
    <location>
        <begin position="41"/>
        <end position="72"/>
    </location>
</feature>
<dbReference type="EMBL" id="GBBK01002766">
    <property type="protein sequence ID" value="JAC21716.1"/>
    <property type="molecule type" value="mRNA"/>
</dbReference>
<dbReference type="InterPro" id="IPR051023">
    <property type="entry name" value="PP2A_Regulatory_Subunit_A"/>
</dbReference>
<organism evidence="4">
    <name type="scientific">Amblyomma cajennense</name>
    <name type="common">Cayenne tick</name>
    <name type="synonym">Acarus cajennensis</name>
    <dbReference type="NCBI Taxonomy" id="34607"/>
    <lineage>
        <taxon>Eukaryota</taxon>
        <taxon>Metazoa</taxon>
        <taxon>Ecdysozoa</taxon>
        <taxon>Arthropoda</taxon>
        <taxon>Chelicerata</taxon>
        <taxon>Arachnida</taxon>
        <taxon>Acari</taxon>
        <taxon>Parasitiformes</taxon>
        <taxon>Ixodida</taxon>
        <taxon>Ixodoidea</taxon>
        <taxon>Ixodidae</taxon>
        <taxon>Amblyomminae</taxon>
        <taxon>Amblyomma</taxon>
    </lineage>
</organism>
<dbReference type="PANTHER" id="PTHR10648">
    <property type="entry name" value="SERINE/THREONINE-PROTEIN PHOSPHATASE PP2A 65 KDA REGULATORY SUBUNIT"/>
    <property type="match status" value="1"/>
</dbReference>
<feature type="repeat" description="HEAT" evidence="2">
    <location>
        <begin position="239"/>
        <end position="277"/>
    </location>
</feature>
<name>A0A023FIK7_AMBCJ</name>
<dbReference type="InterPro" id="IPR000357">
    <property type="entry name" value="HEAT"/>
</dbReference>
<evidence type="ECO:0000256" key="2">
    <source>
        <dbReference type="PROSITE-ProRule" id="PRU00103"/>
    </source>
</evidence>
<dbReference type="PANTHER" id="PTHR10648:SF1">
    <property type="entry name" value="SERINE_THREONINE-PROTEIN PHOSPHATASE 4 REGULATORY SUBUNIT 1"/>
    <property type="match status" value="1"/>
</dbReference>
<dbReference type="InterPro" id="IPR011989">
    <property type="entry name" value="ARM-like"/>
</dbReference>
<feature type="region of interest" description="Disordered" evidence="3">
    <location>
        <begin position="1"/>
        <end position="29"/>
    </location>
</feature>
<evidence type="ECO:0000256" key="3">
    <source>
        <dbReference type="SAM" id="MobiDB-lite"/>
    </source>
</evidence>
<sequence length="367" mass="40947">MPDDGDGLVPDQRTSGEADSVNPENEESSCWSNFSLAMLAGDQEETSAEQVGEDCEDEDDTASRRQEHEEPNPVVKLERYAYSDIVFNRQLVARNIVDTLRAVVDSQEAVDAVLTALGSLSLDCEPSVRTELVEQLPNIASFCASEGGLLENVVREHVVPILVQYLTDVANQVRKRTQVSLLFILERSLIDRKQLEEQICSLVVHLTESENVDDYRMEAVTLMTKMAPYLGKDTTAYLFLPRFISLCQDASFHLRKVCAANYGDFSSIVGQEYTEDNLPVFQMLCEDCVWGVRKACAEVFMPVSCVCSLVIRRSNLAPLFLCLLDDQSRWVRIAAFQALGPFISTFANPLRTGLYCSEDGVVERASL</sequence>
<dbReference type="PROSITE" id="PS50077">
    <property type="entry name" value="HEAT_REPEAT"/>
    <property type="match status" value="1"/>
</dbReference>
<reference evidence="4" key="1">
    <citation type="submission" date="2014-03" db="EMBL/GenBank/DDBJ databases">
        <title>The sialotranscriptome of Amblyomma triste, Amblyomma parvum and Amblyomma cajennense ticks, uncovered by 454-based RNA-seq.</title>
        <authorList>
            <person name="Garcia G.R."/>
            <person name="Gardinassi L.G."/>
            <person name="Ribeiro J.M."/>
            <person name="Anatriello E."/>
            <person name="Ferreira B.R."/>
            <person name="Moreira H.N."/>
            <person name="Mafra C."/>
            <person name="Olegario M.M."/>
            <person name="Szabo P.J."/>
            <person name="Miranda-Santos I.K."/>
            <person name="Maruyama S.R."/>
        </authorList>
    </citation>
    <scope>NUCLEOTIDE SEQUENCE</scope>
    <source>
        <strain evidence="4">Uberlandia</strain>
        <tissue evidence="4">Salivary glands</tissue>
    </source>
</reference>
<evidence type="ECO:0000256" key="1">
    <source>
        <dbReference type="ARBA" id="ARBA00022737"/>
    </source>
</evidence>
<accession>A0A023FIK7</accession>
<protein>
    <recommendedName>
        <fullName evidence="5">Serine/threonine-protein phosphatase 4 regulatory subunit 1</fullName>
    </recommendedName>
</protein>
<dbReference type="GO" id="GO:0019888">
    <property type="term" value="F:protein phosphatase regulator activity"/>
    <property type="evidence" value="ECO:0007669"/>
    <property type="project" value="TreeGrafter"/>
</dbReference>
<evidence type="ECO:0000313" key="4">
    <source>
        <dbReference type="EMBL" id="JAC21716.1"/>
    </source>
</evidence>
<feature type="compositionally biased region" description="Basic and acidic residues" evidence="3">
    <location>
        <begin position="61"/>
        <end position="72"/>
    </location>
</feature>
<proteinExistence type="evidence at transcript level"/>
<dbReference type="GO" id="GO:0005737">
    <property type="term" value="C:cytoplasm"/>
    <property type="evidence" value="ECO:0007669"/>
    <property type="project" value="TreeGrafter"/>
</dbReference>
<dbReference type="InterPro" id="IPR021133">
    <property type="entry name" value="HEAT_type_2"/>
</dbReference>
<dbReference type="AlphaFoldDB" id="A0A023FIK7"/>
<evidence type="ECO:0008006" key="5">
    <source>
        <dbReference type="Google" id="ProtNLM"/>
    </source>
</evidence>
<dbReference type="Gene3D" id="1.25.10.10">
    <property type="entry name" value="Leucine-rich Repeat Variant"/>
    <property type="match status" value="1"/>
</dbReference>
<dbReference type="Pfam" id="PF02985">
    <property type="entry name" value="HEAT"/>
    <property type="match status" value="1"/>
</dbReference>
<dbReference type="InterPro" id="IPR016024">
    <property type="entry name" value="ARM-type_fold"/>
</dbReference>
<feature type="compositionally biased region" description="Acidic residues" evidence="3">
    <location>
        <begin position="42"/>
        <end position="60"/>
    </location>
</feature>
<dbReference type="SUPFAM" id="SSF48371">
    <property type="entry name" value="ARM repeat"/>
    <property type="match status" value="1"/>
</dbReference>
<keyword evidence="1" id="KW-0677">Repeat</keyword>